<dbReference type="InterPro" id="IPR001128">
    <property type="entry name" value="Cyt_P450"/>
</dbReference>
<dbReference type="GO" id="GO:0005506">
    <property type="term" value="F:iron ion binding"/>
    <property type="evidence" value="ECO:0007669"/>
    <property type="project" value="InterPro"/>
</dbReference>
<keyword evidence="8" id="KW-1133">Transmembrane helix</keyword>
<reference evidence="9" key="1">
    <citation type="journal article" date="2020" name="Stud. Mycol.">
        <title>101 Dothideomycetes genomes: a test case for predicting lifestyles and emergence of pathogens.</title>
        <authorList>
            <person name="Haridas S."/>
            <person name="Albert R."/>
            <person name="Binder M."/>
            <person name="Bloem J."/>
            <person name="Labutti K."/>
            <person name="Salamov A."/>
            <person name="Andreopoulos B."/>
            <person name="Baker S."/>
            <person name="Barry K."/>
            <person name="Bills G."/>
            <person name="Bluhm B."/>
            <person name="Cannon C."/>
            <person name="Castanera R."/>
            <person name="Culley D."/>
            <person name="Daum C."/>
            <person name="Ezra D."/>
            <person name="Gonzalez J."/>
            <person name="Henrissat B."/>
            <person name="Kuo A."/>
            <person name="Liang C."/>
            <person name="Lipzen A."/>
            <person name="Lutzoni F."/>
            <person name="Magnuson J."/>
            <person name="Mondo S."/>
            <person name="Nolan M."/>
            <person name="Ohm R."/>
            <person name="Pangilinan J."/>
            <person name="Park H.-J."/>
            <person name="Ramirez L."/>
            <person name="Alfaro M."/>
            <person name="Sun H."/>
            <person name="Tritt A."/>
            <person name="Yoshinaga Y."/>
            <person name="Zwiers L.-H."/>
            <person name="Turgeon B."/>
            <person name="Goodwin S."/>
            <person name="Spatafora J."/>
            <person name="Crous P."/>
            <person name="Grigoriev I."/>
        </authorList>
    </citation>
    <scope>NUCLEOTIDE SEQUENCE</scope>
    <source>
        <strain evidence="9">CBS 122681</strain>
    </source>
</reference>
<dbReference type="InterPro" id="IPR002403">
    <property type="entry name" value="Cyt_P450_E_grp-IV"/>
</dbReference>
<dbReference type="Gene3D" id="1.10.630.10">
    <property type="entry name" value="Cytochrome P450"/>
    <property type="match status" value="1"/>
</dbReference>
<feature type="transmembrane region" description="Helical" evidence="8">
    <location>
        <begin position="305"/>
        <end position="330"/>
    </location>
</feature>
<dbReference type="Proteomes" id="UP000799324">
    <property type="component" value="Unassembled WGS sequence"/>
</dbReference>
<feature type="binding site" description="axial binding residue" evidence="6">
    <location>
        <position position="476"/>
    </location>
    <ligand>
        <name>heme</name>
        <dbReference type="ChEBI" id="CHEBI:30413"/>
    </ligand>
    <ligandPart>
        <name>Fe</name>
        <dbReference type="ChEBI" id="CHEBI:18248"/>
    </ligandPart>
</feature>
<evidence type="ECO:0000313" key="10">
    <source>
        <dbReference type="Proteomes" id="UP000799324"/>
    </source>
</evidence>
<keyword evidence="5 6" id="KW-0408">Iron</keyword>
<keyword evidence="4 6" id="KW-0479">Metal-binding</keyword>
<keyword evidence="10" id="KW-1185">Reference proteome</keyword>
<feature type="region of interest" description="Disordered" evidence="7">
    <location>
        <begin position="505"/>
        <end position="542"/>
    </location>
</feature>
<dbReference type="InterPro" id="IPR036396">
    <property type="entry name" value="Cyt_P450_sf"/>
</dbReference>
<gene>
    <name evidence="9" type="ORF">K491DRAFT_707578</name>
</gene>
<evidence type="ECO:0000256" key="7">
    <source>
        <dbReference type="SAM" id="MobiDB-lite"/>
    </source>
</evidence>
<dbReference type="GO" id="GO:0020037">
    <property type="term" value="F:heme binding"/>
    <property type="evidence" value="ECO:0007669"/>
    <property type="project" value="InterPro"/>
</dbReference>
<evidence type="ECO:0000256" key="2">
    <source>
        <dbReference type="ARBA" id="ARBA00010617"/>
    </source>
</evidence>
<dbReference type="PANTHER" id="PTHR24304:SF2">
    <property type="entry name" value="24-HYDROXYCHOLESTEROL 7-ALPHA-HYDROXYLASE"/>
    <property type="match status" value="1"/>
</dbReference>
<evidence type="ECO:0000256" key="6">
    <source>
        <dbReference type="PIRSR" id="PIRSR602403-1"/>
    </source>
</evidence>
<dbReference type="InterPro" id="IPR050529">
    <property type="entry name" value="CYP450_sterol_14alpha_dmase"/>
</dbReference>
<feature type="compositionally biased region" description="Basic and acidic residues" evidence="7">
    <location>
        <begin position="510"/>
        <end position="520"/>
    </location>
</feature>
<comment type="similarity">
    <text evidence="2">Belongs to the cytochrome P450 family.</text>
</comment>
<sequence length="542" mass="62366">MSSISSLLHGSYLERIQLPARLQTLSQFELGDPRTLIAVASLVRPVSLYDPIPYVFNTFQFIFWNERFLNRAAKVLEHARVVRFHLFQTPVYLISGQQSIQTLFSRSHNVGSENMYMEHVFPNLYGMPKQDVQRFIDDKSGRDRVPPPGFEKMTTDQRVWTGYDKVHSDLSKTQNFRPVAEFFSRGMSQALDEWYPVNEWHSVSLIDFCRNRIAAKGVEALFGTRMFELNPDLINAFWAFDSNLFVLTLGLSRWIHFRAYRAKDRYYGMIRNYLNDANGRTSHNNEAFWSGIINWFKCNKFDDRVGVGAMAIVMFAALSNTVPIMMWMIIEIVSDRSLLQALRDEVATAFSTDSMTGERTLDVGKVPTLPLLQSVFTEVLRLHMNFNLIRNVNQPIVIDGFAIPRGVMLQAPMRTAHYDEEAWGSEGHPAAEFWAERHVTWKEIQDESGNTTKQRVFAMAARPTSFFPFGGSHEICPGRHLAKHEILTVVALLVTKFDMELENWTQKDGSPSERTAKNDSRFSGAGAQPPDRDLKMRWRRKH</sequence>
<dbReference type="Pfam" id="PF00067">
    <property type="entry name" value="p450"/>
    <property type="match status" value="1"/>
</dbReference>
<dbReference type="CDD" id="cd11040">
    <property type="entry name" value="CYP7_CYP8-like"/>
    <property type="match status" value="1"/>
</dbReference>
<dbReference type="SUPFAM" id="SSF48264">
    <property type="entry name" value="Cytochrome P450"/>
    <property type="match status" value="1"/>
</dbReference>
<comment type="cofactor">
    <cofactor evidence="1 6">
        <name>heme</name>
        <dbReference type="ChEBI" id="CHEBI:30413"/>
    </cofactor>
</comment>
<dbReference type="AlphaFoldDB" id="A0A6A6SRZ8"/>
<proteinExistence type="inferred from homology"/>
<name>A0A6A6SRZ8_9PLEO</name>
<evidence type="ECO:0000256" key="1">
    <source>
        <dbReference type="ARBA" id="ARBA00001971"/>
    </source>
</evidence>
<organism evidence="9 10">
    <name type="scientific">Lophiostoma macrostomum CBS 122681</name>
    <dbReference type="NCBI Taxonomy" id="1314788"/>
    <lineage>
        <taxon>Eukaryota</taxon>
        <taxon>Fungi</taxon>
        <taxon>Dikarya</taxon>
        <taxon>Ascomycota</taxon>
        <taxon>Pezizomycotina</taxon>
        <taxon>Dothideomycetes</taxon>
        <taxon>Pleosporomycetidae</taxon>
        <taxon>Pleosporales</taxon>
        <taxon>Lophiostomataceae</taxon>
        <taxon>Lophiostoma</taxon>
    </lineage>
</organism>
<evidence type="ECO:0000256" key="3">
    <source>
        <dbReference type="ARBA" id="ARBA00022617"/>
    </source>
</evidence>
<evidence type="ECO:0000313" key="9">
    <source>
        <dbReference type="EMBL" id="KAF2650430.1"/>
    </source>
</evidence>
<dbReference type="GO" id="GO:0016705">
    <property type="term" value="F:oxidoreductase activity, acting on paired donors, with incorporation or reduction of molecular oxygen"/>
    <property type="evidence" value="ECO:0007669"/>
    <property type="project" value="InterPro"/>
</dbReference>
<keyword evidence="8" id="KW-0472">Membrane</keyword>
<feature type="transmembrane region" description="Helical" evidence="8">
    <location>
        <begin position="236"/>
        <end position="255"/>
    </location>
</feature>
<evidence type="ECO:0000256" key="5">
    <source>
        <dbReference type="ARBA" id="ARBA00023004"/>
    </source>
</evidence>
<dbReference type="GO" id="GO:0008395">
    <property type="term" value="F:steroid hydroxylase activity"/>
    <property type="evidence" value="ECO:0007669"/>
    <property type="project" value="TreeGrafter"/>
</dbReference>
<protein>
    <submittedName>
        <fullName evidence="9">Putative cytochrome P450</fullName>
    </submittedName>
</protein>
<evidence type="ECO:0000256" key="4">
    <source>
        <dbReference type="ARBA" id="ARBA00022723"/>
    </source>
</evidence>
<dbReference type="EMBL" id="MU004455">
    <property type="protein sequence ID" value="KAF2650430.1"/>
    <property type="molecule type" value="Genomic_DNA"/>
</dbReference>
<keyword evidence="3 6" id="KW-0349">Heme</keyword>
<dbReference type="PANTHER" id="PTHR24304">
    <property type="entry name" value="CYTOCHROME P450 FAMILY 7"/>
    <property type="match status" value="1"/>
</dbReference>
<keyword evidence="8" id="KW-0812">Transmembrane</keyword>
<dbReference type="PRINTS" id="PR00465">
    <property type="entry name" value="EP450IV"/>
</dbReference>
<dbReference type="OrthoDB" id="3366823at2759"/>
<evidence type="ECO:0000256" key="8">
    <source>
        <dbReference type="SAM" id="Phobius"/>
    </source>
</evidence>
<accession>A0A6A6SRZ8</accession>